<dbReference type="EMBL" id="SNYM01000030">
    <property type="protein sequence ID" value="TDQ43396.1"/>
    <property type="molecule type" value="Genomic_DNA"/>
</dbReference>
<feature type="coiled-coil region" evidence="1">
    <location>
        <begin position="270"/>
        <end position="304"/>
    </location>
</feature>
<evidence type="ECO:0000313" key="5">
    <source>
        <dbReference type="Proteomes" id="UP000295375"/>
    </source>
</evidence>
<dbReference type="InterPro" id="IPR057840">
    <property type="entry name" value="FimV_N"/>
</dbReference>
<gene>
    <name evidence="4" type="ORF">EV696_13012</name>
</gene>
<keyword evidence="2" id="KW-0812">Transmembrane</keyword>
<accession>A0A4R6UBY9</accession>
<name>A0A4R6UBY9_9GAMM</name>
<dbReference type="OrthoDB" id="5298707at2"/>
<keyword evidence="5" id="KW-1185">Reference proteome</keyword>
<dbReference type="AlphaFoldDB" id="A0A4R6UBY9"/>
<feature type="domain" description="FimV N-terminal" evidence="3">
    <location>
        <begin position="24"/>
        <end position="130"/>
    </location>
</feature>
<keyword evidence="1" id="KW-0175">Coiled coil</keyword>
<evidence type="ECO:0000256" key="2">
    <source>
        <dbReference type="SAM" id="Phobius"/>
    </source>
</evidence>
<dbReference type="Proteomes" id="UP000295375">
    <property type="component" value="Unassembled WGS sequence"/>
</dbReference>
<reference evidence="4 5" key="1">
    <citation type="submission" date="2019-03" db="EMBL/GenBank/DDBJ databases">
        <title>Genomic Encyclopedia of Type Strains, Phase IV (KMG-IV): sequencing the most valuable type-strain genomes for metagenomic binning, comparative biology and taxonomic classification.</title>
        <authorList>
            <person name="Goeker M."/>
        </authorList>
    </citation>
    <scope>NUCLEOTIDE SEQUENCE [LARGE SCALE GENOMIC DNA]</scope>
    <source>
        <strain evidence="4 5">DSM 103792</strain>
    </source>
</reference>
<dbReference type="InterPro" id="IPR020012">
    <property type="entry name" value="LysM_FimV"/>
</dbReference>
<evidence type="ECO:0000313" key="4">
    <source>
        <dbReference type="EMBL" id="TDQ43396.1"/>
    </source>
</evidence>
<keyword evidence="2" id="KW-0472">Membrane</keyword>
<protein>
    <submittedName>
        <fullName evidence="4">FimV-like protein</fullName>
    </submittedName>
</protein>
<keyword evidence="2" id="KW-1133">Transmembrane helix</keyword>
<comment type="caution">
    <text evidence="4">The sequence shown here is derived from an EMBL/GenBank/DDBJ whole genome shotgun (WGS) entry which is preliminary data.</text>
</comment>
<evidence type="ECO:0000256" key="1">
    <source>
        <dbReference type="SAM" id="Coils"/>
    </source>
</evidence>
<dbReference type="NCBIfam" id="TIGR03505">
    <property type="entry name" value="FimV_core"/>
    <property type="match status" value="1"/>
</dbReference>
<organism evidence="4 5">
    <name type="scientific">Permianibacter aggregans</name>
    <dbReference type="NCBI Taxonomy" id="1510150"/>
    <lineage>
        <taxon>Bacteria</taxon>
        <taxon>Pseudomonadati</taxon>
        <taxon>Pseudomonadota</taxon>
        <taxon>Gammaproteobacteria</taxon>
        <taxon>Pseudomonadales</taxon>
        <taxon>Pseudomonadaceae</taxon>
        <taxon>Permianibacter</taxon>
    </lineage>
</organism>
<feature type="transmembrane region" description="Helical" evidence="2">
    <location>
        <begin position="362"/>
        <end position="382"/>
    </location>
</feature>
<evidence type="ECO:0000259" key="3">
    <source>
        <dbReference type="Pfam" id="PF25800"/>
    </source>
</evidence>
<proteinExistence type="predicted"/>
<sequence length="521" mass="57086">MAQPRMKLTALILGVLLSPTSFAVGLGDLELQSHLNETLQAEIPLLGVGNAELHELRASLGQHGDFAALGLDRVPALNDIRVQILPRGDGAVLQLSSRVPIREPLLQLVLVAEQGSTRYVREYALLLDLPGTPLRTSAAVSTTSATDTAIRIAPSAPAPAYTNSSNGLTARGDSLSVIAQRLAKGSDSHWQQWAVALFRQNPDAFIGNDPNRLKMAIALQLPTAEQVRQIARNEWQTLLQRPRGAMVAALQTPAPTPALVEEPPVDHAKLEQIRAQNAELKNQLQANAERLQALEAKLQAMDARQTALLSPQRVPEFNVSRPENPLPTPVRVVINDTLAKASPTNTVTPSVANVDERSWRDVIWTLTAIAALGGLSALFWTWSERRAERRRFATARVQHQHVLSESLPLPETIEPKPVDVTATTAAERRLLQLKQIQAAIDTYTTYQYFDRATELLQQEMQKAGDDLTLRRKLQQLIKSVRKQQHEAEKVSAKALSDAFDSATATISDKSSVDSNNKQHSG</sequence>
<dbReference type="Pfam" id="PF25800">
    <property type="entry name" value="FimV_N"/>
    <property type="match status" value="1"/>
</dbReference>